<organism evidence="2">
    <name type="scientific">Collimonas fungivorans (strain Ter331)</name>
    <dbReference type="NCBI Taxonomy" id="1005048"/>
    <lineage>
        <taxon>Bacteria</taxon>
        <taxon>Pseudomonadati</taxon>
        <taxon>Pseudomonadota</taxon>
        <taxon>Betaproteobacteria</taxon>
        <taxon>Burkholderiales</taxon>
        <taxon>Oxalobacteraceae</taxon>
        <taxon>Collimonas</taxon>
    </lineage>
</organism>
<sequence length="462" mass="50901">MTSAKTTTFDEAAYREDLVRAGLDPEDAAALAAKTAALRRAAVEGAQMKQSLVEKVGMTEAKAKRMAQAYTRFNSPPLKLAPEPARVEGFQSMGDIFGPIQKKAQAALKAQPAPPEAAEPAAAPAAPAEPEKPATARKTGRRSTKNDELGSSSSMVPMSAVFDYRSGQIPERVRELIETHLAIEAQDAKSAGSLGFMTRSLAIATLPHRKSDDFRFVRRNGDFTLTMMTAHPQGLPYGTLPRLLLTWVCTEVAQKRERVLSLGNNLASYLAELGLHNTGGKRGDITRLKHAMTTLFSSVISCHYEGKDSFVLQNVLLADKVDWWTPQNPEEAGQWQSSLMLSEPFFKECIEHVLPFDMRAVRGLRQSPLALDIYVWLTYRMSYLSKRTTIPWVALAGQFGSGYAMTEQGLRDFKRAFLRELKHVLVIYPQAKVSDGVNGLVMYPSPPHVAYKSTPIQKGLGF</sequence>
<reference evidence="2" key="1">
    <citation type="journal article" date="2008" name="FEMS Microbiol. Ecol.">
        <title>Comparative genomics of the pIPO2/pSB102 family of environmental plasmids: sequence, evolution, and ecology of pTer331 isolated from Collimonas fungivorans Ter331.</title>
        <authorList>
            <person name="Mela F."/>
            <person name="Fritsche K."/>
            <person name="Boersma H."/>
            <person name="van Elsas J.D."/>
            <person name="Bartels D."/>
            <person name="Meyer F."/>
            <person name="de Boer W."/>
            <person name="van Veen J.A."/>
            <person name="Leveau J.H."/>
        </authorList>
    </citation>
    <scope>NUCLEOTIDE SEQUENCE [LARGE SCALE GENOMIC DNA]</scope>
    <source>
        <strain evidence="2">Ter331</strain>
        <plasmid evidence="2">pTer331</plasmid>
    </source>
</reference>
<evidence type="ECO:0000256" key="1">
    <source>
        <dbReference type="SAM" id="MobiDB-lite"/>
    </source>
</evidence>
<name>B0ZBA0_COLFT</name>
<dbReference type="Pfam" id="PF04796">
    <property type="entry name" value="RepA_C"/>
    <property type="match status" value="1"/>
</dbReference>
<feature type="region of interest" description="Disordered" evidence="1">
    <location>
        <begin position="104"/>
        <end position="154"/>
    </location>
</feature>
<proteinExistence type="predicted"/>
<gene>
    <name evidence="2" type="primary">repA</name>
</gene>
<evidence type="ECO:0000313" key="2">
    <source>
        <dbReference type="EMBL" id="ABZ01477.1"/>
    </source>
</evidence>
<dbReference type="InterPro" id="IPR006881">
    <property type="entry name" value="RepA_C"/>
</dbReference>
<geneLocation type="plasmid" evidence="2">
    <name>pTer331</name>
</geneLocation>
<feature type="compositionally biased region" description="Low complexity" evidence="1">
    <location>
        <begin position="118"/>
        <end position="128"/>
    </location>
</feature>
<dbReference type="EMBL" id="EU315244">
    <property type="protein sequence ID" value="ABZ01477.1"/>
    <property type="molecule type" value="Genomic_DNA"/>
</dbReference>
<accession>B0ZBA0</accession>
<dbReference type="RefSeq" id="WP_012274926.1">
    <property type="nucleotide sequence ID" value="NC_010332.1"/>
</dbReference>
<keyword evidence="2" id="KW-0614">Plasmid</keyword>
<protein>
    <submittedName>
        <fullName evidence="2">RepA</fullName>
    </submittedName>
</protein>
<dbReference type="AlphaFoldDB" id="B0ZBA0"/>